<evidence type="ECO:0000313" key="2">
    <source>
        <dbReference type="Proteomes" id="UP000215914"/>
    </source>
</evidence>
<organism evidence="1 2">
    <name type="scientific">Helianthus annuus</name>
    <name type="common">Common sunflower</name>
    <dbReference type="NCBI Taxonomy" id="4232"/>
    <lineage>
        <taxon>Eukaryota</taxon>
        <taxon>Viridiplantae</taxon>
        <taxon>Streptophyta</taxon>
        <taxon>Embryophyta</taxon>
        <taxon>Tracheophyta</taxon>
        <taxon>Spermatophyta</taxon>
        <taxon>Magnoliopsida</taxon>
        <taxon>eudicotyledons</taxon>
        <taxon>Gunneridae</taxon>
        <taxon>Pentapetalae</taxon>
        <taxon>asterids</taxon>
        <taxon>campanulids</taxon>
        <taxon>Asterales</taxon>
        <taxon>Asteraceae</taxon>
        <taxon>Asteroideae</taxon>
        <taxon>Heliantheae alliance</taxon>
        <taxon>Heliantheae</taxon>
        <taxon>Helianthus</taxon>
    </lineage>
</organism>
<reference evidence="1" key="2">
    <citation type="submission" date="2020-06" db="EMBL/GenBank/DDBJ databases">
        <title>Helianthus annuus Genome sequencing and assembly Release 2.</title>
        <authorList>
            <person name="Gouzy J."/>
            <person name="Langlade N."/>
            <person name="Munos S."/>
        </authorList>
    </citation>
    <scope>NUCLEOTIDE SEQUENCE</scope>
    <source>
        <tissue evidence="1">Leaves</tissue>
    </source>
</reference>
<gene>
    <name evidence="1" type="ORF">HanXRQr2_Chr08g0345911</name>
</gene>
<name>A0A9K3IGA5_HELAN</name>
<dbReference type="Gramene" id="mRNA:HanXRQr2_Chr08g0345911">
    <property type="protein sequence ID" value="mRNA:HanXRQr2_Chr08g0345911"/>
    <property type="gene ID" value="HanXRQr2_Chr08g0345911"/>
</dbReference>
<protein>
    <submittedName>
        <fullName evidence="1">Uncharacterized protein</fullName>
    </submittedName>
</protein>
<comment type="caution">
    <text evidence="1">The sequence shown here is derived from an EMBL/GenBank/DDBJ whole genome shotgun (WGS) entry which is preliminary data.</text>
</comment>
<proteinExistence type="predicted"/>
<reference evidence="1" key="1">
    <citation type="journal article" date="2017" name="Nature">
        <title>The sunflower genome provides insights into oil metabolism, flowering and Asterid evolution.</title>
        <authorList>
            <person name="Badouin H."/>
            <person name="Gouzy J."/>
            <person name="Grassa C.J."/>
            <person name="Murat F."/>
            <person name="Staton S.E."/>
            <person name="Cottret L."/>
            <person name="Lelandais-Briere C."/>
            <person name="Owens G.L."/>
            <person name="Carrere S."/>
            <person name="Mayjonade B."/>
            <person name="Legrand L."/>
            <person name="Gill N."/>
            <person name="Kane N.C."/>
            <person name="Bowers J.E."/>
            <person name="Hubner S."/>
            <person name="Bellec A."/>
            <person name="Berard A."/>
            <person name="Berges H."/>
            <person name="Blanchet N."/>
            <person name="Boniface M.C."/>
            <person name="Brunel D."/>
            <person name="Catrice O."/>
            <person name="Chaidir N."/>
            <person name="Claudel C."/>
            <person name="Donnadieu C."/>
            <person name="Faraut T."/>
            <person name="Fievet G."/>
            <person name="Helmstetter N."/>
            <person name="King M."/>
            <person name="Knapp S.J."/>
            <person name="Lai Z."/>
            <person name="Le Paslier M.C."/>
            <person name="Lippi Y."/>
            <person name="Lorenzon L."/>
            <person name="Mandel J.R."/>
            <person name="Marage G."/>
            <person name="Marchand G."/>
            <person name="Marquand E."/>
            <person name="Bret-Mestries E."/>
            <person name="Morien E."/>
            <person name="Nambeesan S."/>
            <person name="Nguyen T."/>
            <person name="Pegot-Espagnet P."/>
            <person name="Pouilly N."/>
            <person name="Raftis F."/>
            <person name="Sallet E."/>
            <person name="Schiex T."/>
            <person name="Thomas J."/>
            <person name="Vandecasteele C."/>
            <person name="Vares D."/>
            <person name="Vear F."/>
            <person name="Vautrin S."/>
            <person name="Crespi M."/>
            <person name="Mangin B."/>
            <person name="Burke J.M."/>
            <person name="Salse J."/>
            <person name="Munos S."/>
            <person name="Vincourt P."/>
            <person name="Rieseberg L.H."/>
            <person name="Langlade N.B."/>
        </authorList>
    </citation>
    <scope>NUCLEOTIDE SEQUENCE</scope>
    <source>
        <tissue evidence="1">Leaves</tissue>
    </source>
</reference>
<evidence type="ECO:0000313" key="1">
    <source>
        <dbReference type="EMBL" id="KAF5795975.1"/>
    </source>
</evidence>
<dbReference type="EMBL" id="MNCJ02000323">
    <property type="protein sequence ID" value="KAF5795975.1"/>
    <property type="molecule type" value="Genomic_DNA"/>
</dbReference>
<accession>A0A9K3IGA5</accession>
<dbReference type="AlphaFoldDB" id="A0A9K3IGA5"/>
<sequence length="57" mass="6683">MKGMFVCECMHKRSREIEGTDSKSVFILYLGKISRDLAKIWSKFCRDFLDLVRSCGF</sequence>
<keyword evidence="2" id="KW-1185">Reference proteome</keyword>
<dbReference type="Proteomes" id="UP000215914">
    <property type="component" value="Unassembled WGS sequence"/>
</dbReference>